<evidence type="ECO:0000313" key="3">
    <source>
        <dbReference type="EMBL" id="GLO67482.1"/>
    </source>
</evidence>
<dbReference type="PROSITE" id="PS51756">
    <property type="entry name" value="LXG"/>
    <property type="match status" value="1"/>
</dbReference>
<evidence type="ECO:0000313" key="4">
    <source>
        <dbReference type="Proteomes" id="UP001275436"/>
    </source>
</evidence>
<organism evidence="3 4">
    <name type="scientific">Oceanobacillus kimchii</name>
    <dbReference type="NCBI Taxonomy" id="746691"/>
    <lineage>
        <taxon>Bacteria</taxon>
        <taxon>Bacillati</taxon>
        <taxon>Bacillota</taxon>
        <taxon>Bacilli</taxon>
        <taxon>Bacillales</taxon>
        <taxon>Bacillaceae</taxon>
        <taxon>Oceanobacillus</taxon>
    </lineage>
</organism>
<dbReference type="Proteomes" id="UP001275436">
    <property type="component" value="Unassembled WGS sequence"/>
</dbReference>
<reference evidence="3 4" key="1">
    <citation type="submission" date="2023-02" db="EMBL/GenBank/DDBJ databases">
        <title>Oceanobacillus kimchii IFOP_LL358 isolated form Alexandrium catenella lab strain.</title>
        <authorList>
            <person name="Gajardo G."/>
            <person name="Ueki S."/>
            <person name="Maruyama F."/>
        </authorList>
    </citation>
    <scope>NUCLEOTIDE SEQUENCE [LARGE SCALE GENOMIC DNA]</scope>
    <source>
        <strain evidence="3 4">IFOP_LL358</strain>
    </source>
</reference>
<evidence type="ECO:0000256" key="1">
    <source>
        <dbReference type="ARBA" id="ARBA00034117"/>
    </source>
</evidence>
<dbReference type="Pfam" id="PF04740">
    <property type="entry name" value="LXG"/>
    <property type="match status" value="1"/>
</dbReference>
<comment type="similarity">
    <text evidence="1">In the N-terminal section; belongs to the LXG family.</text>
</comment>
<protein>
    <recommendedName>
        <fullName evidence="2">LXG domain-containing protein</fullName>
    </recommendedName>
</protein>
<dbReference type="InterPro" id="IPR006829">
    <property type="entry name" value="LXG_dom"/>
</dbReference>
<accession>A0ABQ5TRR7</accession>
<feature type="domain" description="LXG" evidence="2">
    <location>
        <begin position="1"/>
        <end position="230"/>
    </location>
</feature>
<sequence>MKVIKVDEVIGGLEKIIDIKTKEKEQILSIRDGLNKIIDLNDALKGEGGDAIKEHFMTLHFPAVTLFNLFLEEYIKVLEQIKKLVLSFENENGLVREEFIESDIKNGLTRLEDLTHEIVNDINSHYNEVSDLVPNSSVRTSQFDYQIASTRTVLSDTLTKFADLDENSTSNLQSSSASLDEISAFISKIKGWTKNGVFLTSSQIEEVEDYFLESNVIQDMIDSATKLSVEQGDSTIQGEIATWLSNLGKFNGAYNVAKGALAFQILNSGMLTMEKDGKGNFIVRATDAWTQNKSGKYNSKLAERVYKLLQYGDKNSINPLKRYIGKAGRSPSGVLREIIGLNSATNRIGFGKIADSYSSSVLVFDKNELKNYGMKVDVKGTANQLSTQGGLAKFAKRIPYVGIAFSIGTNSGEYYSDENKHKSGAEKTGRFAAGIGLDAGVAGVTTVGAGIGTLICPGVGTIIGGAVGAGVGIVGSWLAEDTVKDWGESAGRWVEDRYEDVKDWGNDAVDWVEEKSEKLVSSVGNFVSGIFN</sequence>
<dbReference type="EMBL" id="BSKO01000001">
    <property type="protein sequence ID" value="GLO67482.1"/>
    <property type="molecule type" value="Genomic_DNA"/>
</dbReference>
<dbReference type="RefSeq" id="WP_215064637.1">
    <property type="nucleotide sequence ID" value="NZ_BSKO01000001.1"/>
</dbReference>
<evidence type="ECO:0000259" key="2">
    <source>
        <dbReference type="PROSITE" id="PS51756"/>
    </source>
</evidence>
<name>A0ABQ5TRR7_9BACI</name>
<comment type="caution">
    <text evidence="3">The sequence shown here is derived from an EMBL/GenBank/DDBJ whole genome shotgun (WGS) entry which is preliminary data.</text>
</comment>
<keyword evidence="4" id="KW-1185">Reference proteome</keyword>
<gene>
    <name evidence="3" type="ORF">MACH08_32660</name>
</gene>
<proteinExistence type="inferred from homology"/>